<accession>A0A7R9L9H1</accession>
<dbReference type="InterPro" id="IPR036925">
    <property type="entry name" value="TIF_IF2_dom3_sf"/>
</dbReference>
<dbReference type="EMBL" id="CAJPVJ010000094">
    <property type="protein sequence ID" value="CAG2160735.1"/>
    <property type="molecule type" value="Genomic_DNA"/>
</dbReference>
<reference evidence="9" key="1">
    <citation type="submission" date="2020-11" db="EMBL/GenBank/DDBJ databases">
        <authorList>
            <person name="Tran Van P."/>
        </authorList>
    </citation>
    <scope>NUCLEOTIDE SEQUENCE</scope>
</reference>
<evidence type="ECO:0000259" key="8">
    <source>
        <dbReference type="PROSITE" id="PS51722"/>
    </source>
</evidence>
<dbReference type="GO" id="GO:0005737">
    <property type="term" value="C:cytoplasm"/>
    <property type="evidence" value="ECO:0007669"/>
    <property type="project" value="TreeGrafter"/>
</dbReference>
<proteinExistence type="inferred from homology"/>
<feature type="coiled-coil region" evidence="7">
    <location>
        <begin position="423"/>
        <end position="454"/>
    </location>
</feature>
<dbReference type="InterPro" id="IPR005225">
    <property type="entry name" value="Small_GTP-bd"/>
</dbReference>
<dbReference type="Gene3D" id="3.40.50.10050">
    <property type="entry name" value="Translation initiation factor IF- 2, domain 3"/>
    <property type="match status" value="1"/>
</dbReference>
<organism evidence="9">
    <name type="scientific">Oppiella nova</name>
    <dbReference type="NCBI Taxonomy" id="334625"/>
    <lineage>
        <taxon>Eukaryota</taxon>
        <taxon>Metazoa</taxon>
        <taxon>Ecdysozoa</taxon>
        <taxon>Arthropoda</taxon>
        <taxon>Chelicerata</taxon>
        <taxon>Arachnida</taxon>
        <taxon>Acari</taxon>
        <taxon>Acariformes</taxon>
        <taxon>Sarcoptiformes</taxon>
        <taxon>Oribatida</taxon>
        <taxon>Brachypylina</taxon>
        <taxon>Oppioidea</taxon>
        <taxon>Oppiidae</taxon>
        <taxon>Oppiella</taxon>
    </lineage>
</organism>
<evidence type="ECO:0000256" key="4">
    <source>
        <dbReference type="ARBA" id="ARBA00022917"/>
    </source>
</evidence>
<dbReference type="CDD" id="cd03702">
    <property type="entry name" value="IF2_mtIF2_II"/>
    <property type="match status" value="1"/>
</dbReference>
<dbReference type="PANTHER" id="PTHR43381:SF20">
    <property type="entry name" value="TRANSLATION INITIATION FACTOR IF-2, MITOCHONDRIAL"/>
    <property type="match status" value="1"/>
</dbReference>
<evidence type="ECO:0000256" key="5">
    <source>
        <dbReference type="ARBA" id="ARBA00023134"/>
    </source>
</evidence>
<keyword evidence="3" id="KW-0547">Nucleotide-binding</keyword>
<dbReference type="PRINTS" id="PR00315">
    <property type="entry name" value="ELONGATNFCT"/>
</dbReference>
<gene>
    <name evidence="9" type="ORF">ONB1V03_LOCUS864</name>
</gene>
<evidence type="ECO:0000313" key="9">
    <source>
        <dbReference type="EMBL" id="CAD7637523.1"/>
    </source>
</evidence>
<evidence type="ECO:0000256" key="6">
    <source>
        <dbReference type="ARBA" id="ARBA00025162"/>
    </source>
</evidence>
<dbReference type="PROSITE" id="PS51722">
    <property type="entry name" value="G_TR_2"/>
    <property type="match status" value="1"/>
</dbReference>
<dbReference type="EMBL" id="OC914919">
    <property type="protein sequence ID" value="CAD7637523.1"/>
    <property type="molecule type" value="Genomic_DNA"/>
</dbReference>
<dbReference type="Pfam" id="PF00009">
    <property type="entry name" value="GTP_EFTU"/>
    <property type="match status" value="1"/>
</dbReference>
<keyword evidence="2" id="KW-0396">Initiation factor</keyword>
<dbReference type="InterPro" id="IPR015760">
    <property type="entry name" value="TIF_IF2"/>
</dbReference>
<evidence type="ECO:0000256" key="3">
    <source>
        <dbReference type="ARBA" id="ARBA00022741"/>
    </source>
</evidence>
<dbReference type="NCBIfam" id="TIGR00231">
    <property type="entry name" value="small_GTP"/>
    <property type="match status" value="1"/>
</dbReference>
<evidence type="ECO:0000256" key="2">
    <source>
        <dbReference type="ARBA" id="ARBA00022540"/>
    </source>
</evidence>
<dbReference type="Pfam" id="PF11987">
    <property type="entry name" value="IF-2"/>
    <property type="match status" value="1"/>
</dbReference>
<dbReference type="Gene3D" id="3.40.50.300">
    <property type="entry name" value="P-loop containing nucleotide triphosphate hydrolases"/>
    <property type="match status" value="1"/>
</dbReference>
<dbReference type="GO" id="GO:0003743">
    <property type="term" value="F:translation initiation factor activity"/>
    <property type="evidence" value="ECO:0007669"/>
    <property type="project" value="UniProtKB-KW"/>
</dbReference>
<dbReference type="SUPFAM" id="SSF52540">
    <property type="entry name" value="P-loop containing nucleoside triphosphate hydrolases"/>
    <property type="match status" value="1"/>
</dbReference>
<dbReference type="SUPFAM" id="SSF52156">
    <property type="entry name" value="Initiation factor IF2/eIF5b, domain 3"/>
    <property type="match status" value="1"/>
</dbReference>
<dbReference type="InterPro" id="IPR023115">
    <property type="entry name" value="TIF_IF2_dom3"/>
</dbReference>
<sequence>MTNQCMVWLKPMLIPVDTNRYHQLRCLSNNYKSLSINEQKMRIELNKRNAQTVDVWDQITADQLADSMNVSMNELRETMRTLKIQYLNDNREISRIVKFFGKKPIFIQNPYHQKKVDFDFDQQMKTVLRTGRERVSRVPIVTIMGHVDHGKTTLLDTLRNSELVKQEFGGITQHIGAFVVSLDQQNKPKTKELVTFLDTPGHKAFSAMRERGANITDIVVLVVATDDGVMEQTIESISFANTSNVPIIVAINKVDKSVNLNTDLQLLKTGLRAQGIVLEEDGGDIQSIRMSALKGIGVEELKEAILALAETLELKAYTDGSVEAVVLESSVDPKKGKTASVLVKNGTLKKGDLIIAGQNSWAKVRAMFDEWGNVVQKCGPGYPVQVIGWREESLPDAGDNVWQLESEKQVKEIMGSVKARERRVKAEMDANAAQKKLEEHLKTYKEELIALRSAGIRRKRKKASGPREKMLSPEEENVLNVVVKCDVTGSLEVLLNLFESYPNDKSEAKLRLLHYGVGAITENEVELGACFARTVIYSFNVNVVSPQVNKLAKDLDVCIKRFNVIYHLVDDLKKEISDRLPLIDEEVVFGEAMVQQEFIVNDRNKKIPVAGVRCVKGVLKKSNCLYRVVRGGQEVSNGLTVSSMRHIKDEVESVKKDVECGLRFDGVIGLEGLRFQSSDALVCYELRKMKQKTPWSPKGF</sequence>
<comment type="similarity">
    <text evidence="1">Belongs to the TRAFAC class translation factor GTPase superfamily. Classic translation factor GTPase family. IF-2 subfamily.</text>
</comment>
<name>A0A7R9L9H1_9ACAR</name>
<dbReference type="SUPFAM" id="SSF50447">
    <property type="entry name" value="Translation proteins"/>
    <property type="match status" value="2"/>
</dbReference>
<keyword evidence="10" id="KW-1185">Reference proteome</keyword>
<feature type="domain" description="Tr-type G" evidence="8">
    <location>
        <begin position="136"/>
        <end position="313"/>
    </location>
</feature>
<protein>
    <recommendedName>
        <fullName evidence="8">Tr-type G domain-containing protein</fullName>
    </recommendedName>
</protein>
<dbReference type="InterPro" id="IPR000795">
    <property type="entry name" value="T_Tr_GTP-bd_dom"/>
</dbReference>
<keyword evidence="7" id="KW-0175">Coiled coil</keyword>
<dbReference type="InterPro" id="IPR009000">
    <property type="entry name" value="Transl_B-barrel_sf"/>
</dbReference>
<keyword evidence="5" id="KW-0342">GTP-binding</keyword>
<dbReference type="InterPro" id="IPR027417">
    <property type="entry name" value="P-loop_NTPase"/>
</dbReference>
<dbReference type="InterPro" id="IPR053905">
    <property type="entry name" value="EF-G-like_DII"/>
</dbReference>
<dbReference type="Pfam" id="PF22042">
    <property type="entry name" value="EF-G_D2"/>
    <property type="match status" value="1"/>
</dbReference>
<dbReference type="FunFam" id="3.40.50.10050:FF:000001">
    <property type="entry name" value="Translation initiation factor IF-2"/>
    <property type="match status" value="1"/>
</dbReference>
<dbReference type="InterPro" id="IPR044145">
    <property type="entry name" value="IF2_II"/>
</dbReference>
<evidence type="ECO:0000256" key="7">
    <source>
        <dbReference type="SAM" id="Coils"/>
    </source>
</evidence>
<keyword evidence="4" id="KW-0648">Protein biosynthesis</keyword>
<comment type="function">
    <text evidence="6">One of the essential components for the initiation of protein synthesis. Protects formylmethionyl-tRNA from spontaneous hydrolysis and promotes its binding to the 30S ribosomal subunits. Also involved in the hydrolysis of GTP during the formation of the 70S ribosomal complex.</text>
</comment>
<dbReference type="Proteomes" id="UP000728032">
    <property type="component" value="Unassembled WGS sequence"/>
</dbReference>
<dbReference type="GO" id="GO:0003924">
    <property type="term" value="F:GTPase activity"/>
    <property type="evidence" value="ECO:0007669"/>
    <property type="project" value="InterPro"/>
</dbReference>
<dbReference type="AlphaFoldDB" id="A0A7R9L9H1"/>
<evidence type="ECO:0000256" key="1">
    <source>
        <dbReference type="ARBA" id="ARBA00007733"/>
    </source>
</evidence>
<dbReference type="FunFam" id="3.40.50.300:FF:000019">
    <property type="entry name" value="Translation initiation factor IF-2"/>
    <property type="match status" value="1"/>
</dbReference>
<evidence type="ECO:0000313" key="10">
    <source>
        <dbReference type="Proteomes" id="UP000728032"/>
    </source>
</evidence>
<dbReference type="CDD" id="cd01887">
    <property type="entry name" value="IF2_eIF5B"/>
    <property type="match status" value="1"/>
</dbReference>
<feature type="coiled-coil region" evidence="7">
    <location>
        <begin position="65"/>
        <end position="92"/>
    </location>
</feature>
<dbReference type="GO" id="GO:0005525">
    <property type="term" value="F:GTP binding"/>
    <property type="evidence" value="ECO:0007669"/>
    <property type="project" value="UniProtKB-KW"/>
</dbReference>
<dbReference type="PANTHER" id="PTHR43381">
    <property type="entry name" value="TRANSLATION INITIATION FACTOR IF-2-RELATED"/>
    <property type="match status" value="1"/>
</dbReference>
<dbReference type="OrthoDB" id="361630at2759"/>
<dbReference type="Gene3D" id="2.40.30.10">
    <property type="entry name" value="Translation factors"/>
    <property type="match status" value="2"/>
</dbReference>